<dbReference type="PANTHER" id="PTHR32063:SF0">
    <property type="entry name" value="SWARMING MOTILITY PROTEIN SWRC"/>
    <property type="match status" value="1"/>
</dbReference>
<dbReference type="SUPFAM" id="SSF82866">
    <property type="entry name" value="Multidrug efflux transporter AcrB transmembrane domain"/>
    <property type="match status" value="2"/>
</dbReference>
<gene>
    <name evidence="2" type="ORF">ACFL27_02670</name>
</gene>
<dbReference type="EMBL" id="JBHPBY010000020">
    <property type="protein sequence ID" value="MFC1849089.1"/>
    <property type="molecule type" value="Genomic_DNA"/>
</dbReference>
<feature type="transmembrane region" description="Helical" evidence="1">
    <location>
        <begin position="469"/>
        <end position="493"/>
    </location>
</feature>
<feature type="transmembrane region" description="Helical" evidence="1">
    <location>
        <begin position="527"/>
        <end position="546"/>
    </location>
</feature>
<feature type="transmembrane region" description="Helical" evidence="1">
    <location>
        <begin position="982"/>
        <end position="1004"/>
    </location>
</feature>
<accession>A0ABV6YSE0</accession>
<protein>
    <submittedName>
        <fullName evidence="2">Efflux RND transporter permease subunit</fullName>
    </submittedName>
</protein>
<dbReference type="Gene3D" id="3.30.70.1320">
    <property type="entry name" value="Multidrug efflux transporter AcrB pore domain like"/>
    <property type="match status" value="1"/>
</dbReference>
<evidence type="ECO:0000256" key="1">
    <source>
        <dbReference type="SAM" id="Phobius"/>
    </source>
</evidence>
<feature type="transmembrane region" description="Helical" evidence="1">
    <location>
        <begin position="854"/>
        <end position="873"/>
    </location>
</feature>
<feature type="transmembrane region" description="Helical" evidence="1">
    <location>
        <begin position="390"/>
        <end position="411"/>
    </location>
</feature>
<keyword evidence="3" id="KW-1185">Reference proteome</keyword>
<feature type="transmembrane region" description="Helical" evidence="1">
    <location>
        <begin position="950"/>
        <end position="970"/>
    </location>
</feature>
<feature type="transmembrane region" description="Helical" evidence="1">
    <location>
        <begin position="439"/>
        <end position="457"/>
    </location>
</feature>
<dbReference type="Gene3D" id="1.20.1640.10">
    <property type="entry name" value="Multidrug efflux transporter AcrB transmembrane domain"/>
    <property type="match status" value="2"/>
</dbReference>
<dbReference type="InterPro" id="IPR027463">
    <property type="entry name" value="AcrB_DN_DC_subdom"/>
</dbReference>
<feature type="transmembrane region" description="Helical" evidence="1">
    <location>
        <begin position="339"/>
        <end position="358"/>
    </location>
</feature>
<evidence type="ECO:0000313" key="2">
    <source>
        <dbReference type="EMBL" id="MFC1849089.1"/>
    </source>
</evidence>
<name>A0ABV6YSE0_UNCC1</name>
<feature type="transmembrane region" description="Helical" evidence="1">
    <location>
        <begin position="364"/>
        <end position="383"/>
    </location>
</feature>
<organism evidence="2 3">
    <name type="scientific">candidate division CSSED10-310 bacterium</name>
    <dbReference type="NCBI Taxonomy" id="2855610"/>
    <lineage>
        <taxon>Bacteria</taxon>
        <taxon>Bacteria division CSSED10-310</taxon>
    </lineage>
</organism>
<dbReference type="Gene3D" id="3.30.70.1430">
    <property type="entry name" value="Multidrug efflux transporter AcrB pore domain"/>
    <property type="match status" value="2"/>
</dbReference>
<proteinExistence type="predicted"/>
<feature type="transmembrane region" description="Helical" evidence="1">
    <location>
        <begin position="879"/>
        <end position="900"/>
    </location>
</feature>
<dbReference type="InterPro" id="IPR001036">
    <property type="entry name" value="Acrflvin-R"/>
</dbReference>
<keyword evidence="1" id="KW-1133">Transmembrane helix</keyword>
<comment type="caution">
    <text evidence="2">The sequence shown here is derived from an EMBL/GenBank/DDBJ whole genome shotgun (WGS) entry which is preliminary data.</text>
</comment>
<evidence type="ECO:0000313" key="3">
    <source>
        <dbReference type="Proteomes" id="UP001594351"/>
    </source>
</evidence>
<dbReference type="Gene3D" id="3.30.2090.10">
    <property type="entry name" value="Multidrug efflux transporter AcrB TolC docking domain, DN and DC subdomains"/>
    <property type="match status" value="2"/>
</dbReference>
<dbReference type="Gene3D" id="3.30.70.1440">
    <property type="entry name" value="Multidrug efflux transporter AcrB pore domain"/>
    <property type="match status" value="1"/>
</dbReference>
<dbReference type="SUPFAM" id="SSF82714">
    <property type="entry name" value="Multidrug efflux transporter AcrB TolC docking domain, DN and DC subdomains"/>
    <property type="match status" value="1"/>
</dbReference>
<dbReference type="PANTHER" id="PTHR32063">
    <property type="match status" value="1"/>
</dbReference>
<dbReference type="Pfam" id="PF00873">
    <property type="entry name" value="ACR_tran"/>
    <property type="match status" value="1"/>
</dbReference>
<feature type="transmembrane region" description="Helical" evidence="1">
    <location>
        <begin position="23"/>
        <end position="47"/>
    </location>
</feature>
<dbReference type="PRINTS" id="PR00702">
    <property type="entry name" value="ACRIFLAVINRP"/>
</dbReference>
<keyword evidence="1" id="KW-0472">Membrane</keyword>
<keyword evidence="1" id="KW-0812">Transmembrane</keyword>
<reference evidence="2 3" key="1">
    <citation type="submission" date="2024-09" db="EMBL/GenBank/DDBJ databases">
        <title>Laminarin stimulates single cell rates of sulfate reduction while oxygen inhibits transcriptomic activity in coastal marine sediment.</title>
        <authorList>
            <person name="Lindsay M."/>
            <person name="Orcutt B."/>
            <person name="Emerson D."/>
            <person name="Stepanauskas R."/>
            <person name="D'Angelo T."/>
        </authorList>
    </citation>
    <scope>NUCLEOTIDE SEQUENCE [LARGE SCALE GENOMIC DNA]</scope>
    <source>
        <strain evidence="2">SAG AM-311-K15</strain>
    </source>
</reference>
<feature type="transmembrane region" description="Helical" evidence="1">
    <location>
        <begin position="907"/>
        <end position="930"/>
    </location>
</feature>
<sequence length="1014" mass="112283">MPEKNKQHRPVKKMLWGRWLKPIHISALLLSIFLCGLYTFLASPFILSPQLQASLVTVKIQRSGYPLPAVEESIKGFERSLLNIEGLTELKTICERDQVTLLLGFQQGREMEQVTYAIRQSLRTLQSPIEDTVTISYPEPGMQSLFFISLTGSTIANLSEFTRNIIAPAFENLPDAAGVFVQGEVESEIKICLDPLKMAQQNLTLPEIVSRIQHYATEMPAGHLKIMDKKYTLRLTTPGRDPNLVAEIPVKQISPESVIRVKDIASVKYTSSEPSEYCRVNGEPAVLVAISLKSGKSVSRLEKRIYEITAALHSKLPPGITLAVSFDRISSFKAALKQIGLEAGMGVILLLVVLLWFTGRRGTMMILLILILTAALTIIFLNWSGLGMSVAAISGFILALGTSVAAAIILLNDLRAEQDVENGFGEGATAVFSGPGVRLVVTVSLSSIIVFVPLLVIDYPTPHLLGHEFLSFIFVISTSLILTLLIISAYWFWLQTPGVKTEEPESLVRLTDFSIRGLNYVLAKKNIIPWCFVLLLVILLMLFWLIPKSYLNVDAEKVFFSSFFLPGETDLKQADLYARQLTRTMKPDQPARSITIVGLSDPHFTTDNFFYSSTLLPKIYSILEIDQERSQIISHLDRVHGSVNEQSYFSVQPVLLSSFLVSHYGPLVVELTGDDRLELQRRADELIQKMKRAGITDQAWIVDSLHHEEIELRPDDEALGLHQVKPEDLNLLLAGLLEPIVIIPQKTEQDLPRIVVQIGDSDQINEEQLRELPCFISPTSQVPLHQIVKIRKVARQTFLMRKNGRPLVRIEALPLNNVRAASAFRELLPTGGDKDDYGITLTGSVGDILHLGQTFLLIGFLALMLEFVLLSSLYHSVRIALLVLLNVPVSFCGAMLALFFSGATLNVFSLTGVVISIGLLTNNSIIWADYGLRYNGPFSKVALINITSRALKPILGVTLSAIVVWVPMLFRGPGSELRASIVLPMLCGVLVSCLFTVLILPVFVSALGRKGGNH</sequence>
<dbReference type="Proteomes" id="UP001594351">
    <property type="component" value="Unassembled WGS sequence"/>
</dbReference>